<evidence type="ECO:0000256" key="5">
    <source>
        <dbReference type="ARBA" id="ARBA00022676"/>
    </source>
</evidence>
<evidence type="ECO:0000256" key="7">
    <source>
        <dbReference type="ARBA" id="ARBA00022801"/>
    </source>
</evidence>
<feature type="domain" description="Penicillin-binding protein transpeptidase" evidence="16">
    <location>
        <begin position="363"/>
        <end position="606"/>
    </location>
</feature>
<dbReference type="InterPro" id="IPR012338">
    <property type="entry name" value="Beta-lactam/transpept-like"/>
</dbReference>
<keyword evidence="6" id="KW-0808">Transferase</keyword>
<dbReference type="GO" id="GO:0009002">
    <property type="term" value="F:serine-type D-Ala-D-Ala carboxypeptidase activity"/>
    <property type="evidence" value="ECO:0007669"/>
    <property type="project" value="UniProtKB-EC"/>
</dbReference>
<dbReference type="GO" id="GO:0030288">
    <property type="term" value="C:outer membrane-bounded periplasmic space"/>
    <property type="evidence" value="ECO:0007669"/>
    <property type="project" value="TreeGrafter"/>
</dbReference>
<feature type="region of interest" description="Disordered" evidence="14">
    <location>
        <begin position="1"/>
        <end position="43"/>
    </location>
</feature>
<evidence type="ECO:0000256" key="14">
    <source>
        <dbReference type="SAM" id="MobiDB-lite"/>
    </source>
</evidence>
<dbReference type="Gene3D" id="3.40.710.10">
    <property type="entry name" value="DD-peptidase/beta-lactamase superfamily"/>
    <property type="match status" value="1"/>
</dbReference>
<dbReference type="GO" id="GO:0006508">
    <property type="term" value="P:proteolysis"/>
    <property type="evidence" value="ECO:0007669"/>
    <property type="project" value="UniProtKB-KW"/>
</dbReference>
<feature type="compositionally biased region" description="Low complexity" evidence="14">
    <location>
        <begin position="755"/>
        <end position="776"/>
    </location>
</feature>
<evidence type="ECO:0000259" key="17">
    <source>
        <dbReference type="Pfam" id="PF00912"/>
    </source>
</evidence>
<dbReference type="SUPFAM" id="SSF53955">
    <property type="entry name" value="Lysozyme-like"/>
    <property type="match status" value="1"/>
</dbReference>
<keyword evidence="4" id="KW-0645">Protease</keyword>
<reference evidence="18 19" key="2">
    <citation type="submission" date="2015-01" db="EMBL/GenBank/DDBJ databases">
        <title>Genome sequence of a Bifidobacterium animalis strain.</title>
        <authorList>
            <person name="Bogovic-Matijasic B."/>
            <person name="Hacin B."/>
            <person name="Citar M."/>
            <person name="Svigelj K."/>
            <person name="Stempelj M."/>
            <person name="Rogelj I."/>
        </authorList>
    </citation>
    <scope>NUCLEOTIDE SEQUENCE [LARGE SCALE GENOMIC DNA]</scope>
    <source>
        <strain evidence="18 19">IM386</strain>
    </source>
</reference>
<dbReference type="InterPro" id="IPR001460">
    <property type="entry name" value="PCN-bd_Tpept"/>
</dbReference>
<dbReference type="SUPFAM" id="SSF56601">
    <property type="entry name" value="beta-lactamase/transpeptidase-like"/>
    <property type="match status" value="1"/>
</dbReference>
<evidence type="ECO:0000256" key="4">
    <source>
        <dbReference type="ARBA" id="ARBA00022670"/>
    </source>
</evidence>
<evidence type="ECO:0000256" key="10">
    <source>
        <dbReference type="ARBA" id="ARBA00023268"/>
    </source>
</evidence>
<organism evidence="18 19">
    <name type="scientific">Bifidobacterium animalis subsp. animalis IM386</name>
    <dbReference type="NCBI Taxonomy" id="1402194"/>
    <lineage>
        <taxon>Bacteria</taxon>
        <taxon>Bacillati</taxon>
        <taxon>Actinomycetota</taxon>
        <taxon>Actinomycetes</taxon>
        <taxon>Bifidobacteriales</taxon>
        <taxon>Bifidobacteriaceae</taxon>
        <taxon>Bifidobacterium</taxon>
    </lineage>
</organism>
<comment type="caution">
    <text evidence="18">The sequence shown here is derived from an EMBL/GenBank/DDBJ whole genome shotgun (WGS) entry which is preliminary data.</text>
</comment>
<dbReference type="PANTHER" id="PTHR32282:SF34">
    <property type="entry name" value="PENICILLIN-BINDING PROTEIN 1A"/>
    <property type="match status" value="1"/>
</dbReference>
<reference evidence="18 19" key="1">
    <citation type="submission" date="2013-10" db="EMBL/GenBank/DDBJ databases">
        <authorList>
            <person name="Manrique M."/>
        </authorList>
    </citation>
    <scope>NUCLEOTIDE SEQUENCE [LARGE SCALE GENOMIC DNA]</scope>
    <source>
        <strain evidence="18 19">IM386</strain>
    </source>
</reference>
<keyword evidence="9" id="KW-0573">Peptidoglycan synthesis</keyword>
<dbReference type="GO" id="GO:0071555">
    <property type="term" value="P:cell wall organization"/>
    <property type="evidence" value="ECO:0007669"/>
    <property type="project" value="UniProtKB-KW"/>
</dbReference>
<evidence type="ECO:0000313" key="19">
    <source>
        <dbReference type="Proteomes" id="UP000035645"/>
    </source>
</evidence>
<name>A0AAV2W336_9BIFI</name>
<sequence>MVYQARTVSSSSSSPRAAHKASTSHRAPKRGQNAPKGPKKRTNRKKGMWWKILLGVLGGLLAIGIGLFTYLYVTTDIPQPEKVAIAEKTTVYYNDGTTEIGSFSEQNREIIDCSVLPDYVGNAIVASEDRSFYRNGGIDIMGMARALYNNLTTGSRQGGSTITQQYAERYYLGDTTSYSGKIREAILAMKIANSQDKQQVLCNYMNTIYLGRGAYGIQAAAKAYFGKEAKDLTVDEAAMIAGIIPAPSMWDPAVNPEQAKSRFTRVIGIMREDGYITGQQASEAKFPETKPVSVSNDLAGPNGYLLTTVENELVASKAFTKDELETGGYKIVSTLDPNMQKIMQTVGDDRPEGMPESIQVGGIALDQKTGSVKAIYGGSDYLKHQLNNATQANFQPGSTMKPFGLLGAAMDDVNFNTMFNGNSPERFETTPGTWAEVPNALNMSWGTINLKQATANSVNTVFMNVNQHLTPKKFAQIAHDAGITGDIQEDTLYNILGINSLTVWDLAQGHSTIANDGTKNTLHIVDRVLKGDKEMYKPNLGTKQVFDANDCMLVQNAMLGTTQYGTAAGTAATLGRQVAGKSGTANDETAASFVGYTPSLMNVWAIWNPGENGESQIVPEFAGYGVSSTGYPSHLFTEFMAQALAGQPAETFATPVDNGKIGGPNGDWGLGGQRYVPSTNNGTQQQQQNEQQQDSQNKQESNDSNTSNESSNNGDAKQNEQQQTTPENTKSPEQSQPENGNTNGNSGGGTGGNNGSNNGSNNNGSNSGDSGNSGNQNGNGGGNSGGQNNTGNGEQSQR</sequence>
<keyword evidence="15" id="KW-0812">Transmembrane</keyword>
<keyword evidence="10" id="KW-0511">Multifunctional enzyme</keyword>
<feature type="compositionally biased region" description="Gly residues" evidence="14">
    <location>
        <begin position="660"/>
        <end position="672"/>
    </location>
</feature>
<comment type="similarity">
    <text evidence="1">In the C-terminal section; belongs to the transpeptidase family.</text>
</comment>
<dbReference type="InterPro" id="IPR001264">
    <property type="entry name" value="Glyco_trans_51"/>
</dbReference>
<evidence type="ECO:0000256" key="12">
    <source>
        <dbReference type="ARBA" id="ARBA00034000"/>
    </source>
</evidence>
<gene>
    <name evidence="18" type="ORF">BANIM336_00582</name>
</gene>
<dbReference type="AlphaFoldDB" id="A0AAV2W336"/>
<evidence type="ECO:0000256" key="11">
    <source>
        <dbReference type="ARBA" id="ARBA00023316"/>
    </source>
</evidence>
<feature type="compositionally biased region" description="Basic residues" evidence="14">
    <location>
        <begin position="17"/>
        <end position="29"/>
    </location>
</feature>
<evidence type="ECO:0000313" key="18">
    <source>
        <dbReference type="EMBL" id="CDI67273.1"/>
    </source>
</evidence>
<dbReference type="InterPro" id="IPR023346">
    <property type="entry name" value="Lysozyme-like_dom_sf"/>
</dbReference>
<evidence type="ECO:0000259" key="16">
    <source>
        <dbReference type="Pfam" id="PF00905"/>
    </source>
</evidence>
<feature type="compositionally biased region" description="Gly residues" evidence="14">
    <location>
        <begin position="745"/>
        <end position="754"/>
    </location>
</feature>
<feature type="region of interest" description="Disordered" evidence="14">
    <location>
        <begin position="655"/>
        <end position="798"/>
    </location>
</feature>
<dbReference type="FunFam" id="1.10.3810.10:FF:000001">
    <property type="entry name" value="Penicillin-binding protein 1A"/>
    <property type="match status" value="1"/>
</dbReference>
<dbReference type="Gene3D" id="1.10.3810.10">
    <property type="entry name" value="Biosynthetic peptidoglycan transglycosylase-like"/>
    <property type="match status" value="1"/>
</dbReference>
<dbReference type="GO" id="GO:0008360">
    <property type="term" value="P:regulation of cell shape"/>
    <property type="evidence" value="ECO:0007669"/>
    <property type="project" value="UniProtKB-KW"/>
</dbReference>
<keyword evidence="7" id="KW-0378">Hydrolase</keyword>
<dbReference type="Pfam" id="PF00905">
    <property type="entry name" value="Transpeptidase"/>
    <property type="match status" value="1"/>
</dbReference>
<accession>A0AAV2W336</accession>
<evidence type="ECO:0000256" key="15">
    <source>
        <dbReference type="SAM" id="Phobius"/>
    </source>
</evidence>
<dbReference type="GO" id="GO:0009252">
    <property type="term" value="P:peptidoglycan biosynthetic process"/>
    <property type="evidence" value="ECO:0007669"/>
    <property type="project" value="UniProtKB-KW"/>
</dbReference>
<dbReference type="InterPro" id="IPR036950">
    <property type="entry name" value="PBP_transglycosylase"/>
</dbReference>
<proteinExistence type="inferred from homology"/>
<dbReference type="PANTHER" id="PTHR32282">
    <property type="entry name" value="BINDING PROTEIN TRANSPEPTIDASE, PUTATIVE-RELATED"/>
    <property type="match status" value="1"/>
</dbReference>
<protein>
    <submittedName>
        <fullName evidence="18">Penicillin-binding protein</fullName>
    </submittedName>
</protein>
<feature type="domain" description="Glycosyl transferase family 51" evidence="17">
    <location>
        <begin position="99"/>
        <end position="270"/>
    </location>
</feature>
<evidence type="ECO:0000256" key="6">
    <source>
        <dbReference type="ARBA" id="ARBA00022679"/>
    </source>
</evidence>
<keyword evidence="11" id="KW-0961">Cell wall biogenesis/degradation</keyword>
<feature type="transmembrane region" description="Helical" evidence="15">
    <location>
        <begin position="49"/>
        <end position="73"/>
    </location>
</feature>
<evidence type="ECO:0000256" key="9">
    <source>
        <dbReference type="ARBA" id="ARBA00022984"/>
    </source>
</evidence>
<feature type="compositionally biased region" description="Low complexity" evidence="14">
    <location>
        <begin position="786"/>
        <end position="798"/>
    </location>
</feature>
<keyword evidence="3" id="KW-0121">Carboxypeptidase</keyword>
<comment type="similarity">
    <text evidence="2">In the N-terminal section; belongs to the glycosyltransferase 51 family.</text>
</comment>
<evidence type="ECO:0000256" key="3">
    <source>
        <dbReference type="ARBA" id="ARBA00022645"/>
    </source>
</evidence>
<evidence type="ECO:0000256" key="13">
    <source>
        <dbReference type="ARBA" id="ARBA00049902"/>
    </source>
</evidence>
<comment type="catalytic activity">
    <reaction evidence="12">
        <text>Preferential cleavage: (Ac)2-L-Lys-D-Ala-|-D-Ala. Also transpeptidation of peptidyl-alanyl moieties that are N-acyl substituents of D-alanine.</text>
        <dbReference type="EC" id="3.4.16.4"/>
    </reaction>
</comment>
<dbReference type="GO" id="GO:0008658">
    <property type="term" value="F:penicillin binding"/>
    <property type="evidence" value="ECO:0007669"/>
    <property type="project" value="InterPro"/>
</dbReference>
<keyword evidence="15" id="KW-0472">Membrane</keyword>
<dbReference type="EMBL" id="CBUQ010000005">
    <property type="protein sequence ID" value="CDI67273.1"/>
    <property type="molecule type" value="Genomic_DNA"/>
</dbReference>
<keyword evidence="15" id="KW-1133">Transmembrane helix</keyword>
<evidence type="ECO:0000256" key="1">
    <source>
        <dbReference type="ARBA" id="ARBA00007090"/>
    </source>
</evidence>
<dbReference type="InterPro" id="IPR050396">
    <property type="entry name" value="Glycosyltr_51/Transpeptidase"/>
</dbReference>
<dbReference type="RefSeq" id="WP_014697155.1">
    <property type="nucleotide sequence ID" value="NZ_CBUQ010000005.1"/>
</dbReference>
<comment type="catalytic activity">
    <reaction evidence="13">
        <text>[GlcNAc-(1-&gt;4)-Mur2Ac(oyl-L-Ala-gamma-D-Glu-L-Lys-D-Ala-D-Ala)](n)-di-trans,octa-cis-undecaprenyl diphosphate + beta-D-GlcNAc-(1-&gt;4)-Mur2Ac(oyl-L-Ala-gamma-D-Glu-L-Lys-D-Ala-D-Ala)-di-trans,octa-cis-undecaprenyl diphosphate = [GlcNAc-(1-&gt;4)-Mur2Ac(oyl-L-Ala-gamma-D-Glu-L-Lys-D-Ala-D-Ala)](n+1)-di-trans,octa-cis-undecaprenyl diphosphate + di-trans,octa-cis-undecaprenyl diphosphate + H(+)</text>
        <dbReference type="Rhea" id="RHEA:23708"/>
        <dbReference type="Rhea" id="RHEA-COMP:9602"/>
        <dbReference type="Rhea" id="RHEA-COMP:9603"/>
        <dbReference type="ChEBI" id="CHEBI:15378"/>
        <dbReference type="ChEBI" id="CHEBI:58405"/>
        <dbReference type="ChEBI" id="CHEBI:60033"/>
        <dbReference type="ChEBI" id="CHEBI:78435"/>
        <dbReference type="EC" id="2.4.99.28"/>
    </reaction>
</comment>
<keyword evidence="8" id="KW-0133">Cell shape</keyword>
<dbReference type="GO" id="GO:0008955">
    <property type="term" value="F:peptidoglycan glycosyltransferase activity"/>
    <property type="evidence" value="ECO:0007669"/>
    <property type="project" value="UniProtKB-EC"/>
</dbReference>
<feature type="compositionally biased region" description="Low complexity" evidence="14">
    <location>
        <begin position="678"/>
        <end position="729"/>
    </location>
</feature>
<dbReference type="Pfam" id="PF00912">
    <property type="entry name" value="Transgly"/>
    <property type="match status" value="1"/>
</dbReference>
<dbReference type="Proteomes" id="UP000035645">
    <property type="component" value="Unassembled WGS sequence"/>
</dbReference>
<keyword evidence="5" id="KW-0328">Glycosyltransferase</keyword>
<evidence type="ECO:0000256" key="2">
    <source>
        <dbReference type="ARBA" id="ARBA00007739"/>
    </source>
</evidence>
<evidence type="ECO:0000256" key="8">
    <source>
        <dbReference type="ARBA" id="ARBA00022960"/>
    </source>
</evidence>